<organism evidence="3">
    <name type="scientific">Antheraea proylei nucleopolyhedrovirus</name>
    <dbReference type="NCBI Taxonomy" id="2126611"/>
    <lineage>
        <taxon>Viruses</taxon>
        <taxon>Viruses incertae sedis</taxon>
        <taxon>Naldaviricetes</taxon>
        <taxon>Lefavirales</taxon>
        <taxon>Baculoviridae</taxon>
        <taxon>Alphabaculovirus</taxon>
        <taxon>Alphabaculovirus anpernyi</taxon>
    </lineage>
</organism>
<name>A0A2Z6C5L4_NPVAP</name>
<reference evidence="3" key="1">
    <citation type="submission" date="2018-03" db="EMBL/GenBank/DDBJ databases">
        <title>Whole genome comparison of nucleopolyhedroviruses isolated from saturniine wild silkworms in Asian countries.</title>
        <authorList>
            <person name="Sasaki K."/>
            <person name="Kajiura Z."/>
            <person name="Ponnuvel K.M."/>
            <person name="Kobayashi J."/>
        </authorList>
    </citation>
    <scope>NUCLEOTIDE SEQUENCE</scope>
    <source>
        <strain evidence="3">Manipur</strain>
    </source>
</reference>
<dbReference type="SUPFAM" id="SSF140376">
    <property type="entry name" value="ChaB-like"/>
    <property type="match status" value="1"/>
</dbReference>
<gene>
    <name evidence="3" type="primary">chaB fp</name>
</gene>
<accession>A0A2Z6C5L4</accession>
<evidence type="ECO:0000313" key="2">
    <source>
        <dbReference type="EMBL" id="AYW35438.1"/>
    </source>
</evidence>
<evidence type="ECO:0000313" key="3">
    <source>
        <dbReference type="EMBL" id="BBD50853.1"/>
    </source>
</evidence>
<dbReference type="EMBL" id="MH797002">
    <property type="protein sequence ID" value="AYW35438.1"/>
    <property type="molecule type" value="Genomic_DNA"/>
</dbReference>
<dbReference type="Pfam" id="PF06150">
    <property type="entry name" value="ChaB"/>
    <property type="match status" value="1"/>
</dbReference>
<dbReference type="Gene3D" id="1.10.1740.70">
    <property type="entry name" value="ChaB"/>
    <property type="match status" value="1"/>
</dbReference>
<feature type="region of interest" description="Disordered" evidence="1">
    <location>
        <begin position="48"/>
        <end position="83"/>
    </location>
</feature>
<proteinExistence type="predicted"/>
<dbReference type="EMBL" id="LC375539">
    <property type="protein sequence ID" value="BBD50853.1"/>
    <property type="molecule type" value="Genomic_DNA"/>
</dbReference>
<sequence length="83" mass="9428">MLPENLQNLPHNGKRIFHKFYERSLRKFGSKQVAAKLAVCAVRKKYTRVHGQWQARSDANDTDTTSSESSSSDDDVPHGRRAV</sequence>
<evidence type="ECO:0000256" key="1">
    <source>
        <dbReference type="SAM" id="MobiDB-lite"/>
    </source>
</evidence>
<dbReference type="InterPro" id="IPR037205">
    <property type="entry name" value="ChaB_sf"/>
</dbReference>
<reference evidence="2" key="2">
    <citation type="submission" date="2018-08" db="EMBL/GenBank/DDBJ databases">
        <title>Genetic characterization of an alphabaculovirus causing tiger band disease in the oak tasar silkworm, Antheraea proylei.</title>
        <authorList>
            <person name="Tourangbam S."/>
            <person name="Malcolm F.J."/>
            <person name="Luikham R."/>
            <person name="Kshetrimayum M."/>
            <person name="Yumnam R."/>
            <person name="Rajkumari L."/>
        </authorList>
    </citation>
    <scope>NUCLEOTIDE SEQUENCE</scope>
    <source>
        <strain evidence="2">TkhulenIBD</strain>
    </source>
</reference>
<protein>
    <submittedName>
        <fullName evidence="2 3">ChaB FP</fullName>
    </submittedName>
</protein>
<dbReference type="InterPro" id="IPR009317">
    <property type="entry name" value="ChaB"/>
</dbReference>